<dbReference type="InterPro" id="IPR011990">
    <property type="entry name" value="TPR-like_helical_dom_sf"/>
</dbReference>
<dbReference type="GO" id="GO:0005052">
    <property type="term" value="F:peroxisome matrix targeting signal-1 binding"/>
    <property type="evidence" value="ECO:0007669"/>
    <property type="project" value="TreeGrafter"/>
</dbReference>
<gene>
    <name evidence="3" type="ORF">TTEB3V08_LOCUS9655</name>
</gene>
<dbReference type="InterPro" id="IPR024111">
    <property type="entry name" value="PEX5/PEX5L"/>
</dbReference>
<accession>A0A7R9INS5</accession>
<evidence type="ECO:0000256" key="2">
    <source>
        <dbReference type="ARBA" id="ARBA00022803"/>
    </source>
</evidence>
<dbReference type="GO" id="GO:0005778">
    <property type="term" value="C:peroxisomal membrane"/>
    <property type="evidence" value="ECO:0007669"/>
    <property type="project" value="TreeGrafter"/>
</dbReference>
<organism evidence="3">
    <name type="scientific">Timema tahoe</name>
    <dbReference type="NCBI Taxonomy" id="61484"/>
    <lineage>
        <taxon>Eukaryota</taxon>
        <taxon>Metazoa</taxon>
        <taxon>Ecdysozoa</taxon>
        <taxon>Arthropoda</taxon>
        <taxon>Hexapoda</taxon>
        <taxon>Insecta</taxon>
        <taxon>Pterygota</taxon>
        <taxon>Neoptera</taxon>
        <taxon>Polyneoptera</taxon>
        <taxon>Phasmatodea</taxon>
        <taxon>Timematodea</taxon>
        <taxon>Timematoidea</taxon>
        <taxon>Timematidae</taxon>
        <taxon>Timema</taxon>
    </lineage>
</organism>
<sequence>MDTHNTGSGEQSRAYTSNVQRAIVTASQRVQLTATYAFEDDNPLKLDSRALEEGKKKLKAGDLPSAVLCFEAAVQQEPNNALAWELLGMTQAENERFILFATQLVDPVDDLAVGMFASLADLSLLSLFTKPYITY</sequence>
<evidence type="ECO:0000256" key="1">
    <source>
        <dbReference type="ARBA" id="ARBA00022737"/>
    </source>
</evidence>
<evidence type="ECO:0000313" key="3">
    <source>
        <dbReference type="EMBL" id="CAD7461751.1"/>
    </source>
</evidence>
<dbReference type="GO" id="GO:0005829">
    <property type="term" value="C:cytosol"/>
    <property type="evidence" value="ECO:0007669"/>
    <property type="project" value="TreeGrafter"/>
</dbReference>
<evidence type="ECO:0008006" key="4">
    <source>
        <dbReference type="Google" id="ProtNLM"/>
    </source>
</evidence>
<keyword evidence="2" id="KW-0802">TPR repeat</keyword>
<dbReference type="SUPFAM" id="SSF48452">
    <property type="entry name" value="TPR-like"/>
    <property type="match status" value="1"/>
</dbReference>
<dbReference type="Gene3D" id="1.25.40.10">
    <property type="entry name" value="Tetratricopeptide repeat domain"/>
    <property type="match status" value="1"/>
</dbReference>
<dbReference type="PANTHER" id="PTHR10130">
    <property type="entry name" value="PEROXISOMAL TARGETING SIGNAL 1 RECEPTOR PEX5"/>
    <property type="match status" value="1"/>
</dbReference>
<proteinExistence type="predicted"/>
<dbReference type="EMBL" id="OE005173">
    <property type="protein sequence ID" value="CAD7461751.1"/>
    <property type="molecule type" value="Genomic_DNA"/>
</dbReference>
<protein>
    <recommendedName>
        <fullName evidence="4">Tetratricopeptide repeat protein</fullName>
    </recommendedName>
</protein>
<reference evidence="3" key="1">
    <citation type="submission" date="2020-11" db="EMBL/GenBank/DDBJ databases">
        <authorList>
            <person name="Tran Van P."/>
        </authorList>
    </citation>
    <scope>NUCLEOTIDE SEQUENCE</scope>
</reference>
<name>A0A7R9INS5_9NEOP</name>
<keyword evidence="1" id="KW-0677">Repeat</keyword>
<dbReference type="AlphaFoldDB" id="A0A7R9INS5"/>
<dbReference type="GO" id="GO:0016560">
    <property type="term" value="P:protein import into peroxisome matrix, docking"/>
    <property type="evidence" value="ECO:0007669"/>
    <property type="project" value="TreeGrafter"/>
</dbReference>
<dbReference type="PANTHER" id="PTHR10130:SF0">
    <property type="entry name" value="GH08708P"/>
    <property type="match status" value="1"/>
</dbReference>